<dbReference type="AlphaFoldDB" id="A0A2N0Z0X4"/>
<dbReference type="InterPro" id="IPR036928">
    <property type="entry name" value="AS_sf"/>
</dbReference>
<dbReference type="Pfam" id="PF01425">
    <property type="entry name" value="Amidase"/>
    <property type="match status" value="1"/>
</dbReference>
<dbReference type="PANTHER" id="PTHR11895">
    <property type="entry name" value="TRANSAMIDASE"/>
    <property type="match status" value="1"/>
</dbReference>
<proteinExistence type="predicted"/>
<dbReference type="Gene3D" id="3.90.1300.10">
    <property type="entry name" value="Amidase signature (AS) domain"/>
    <property type="match status" value="1"/>
</dbReference>
<dbReference type="EMBL" id="PISE01000028">
    <property type="protein sequence ID" value="PKG23159.1"/>
    <property type="molecule type" value="Genomic_DNA"/>
</dbReference>
<dbReference type="RefSeq" id="WP_101177711.1">
    <property type="nucleotide sequence ID" value="NZ_PISE01000028.1"/>
</dbReference>
<accession>A0A2N0Z0X4</accession>
<organism evidence="2 3">
    <name type="scientific">Niallia nealsonii</name>
    <dbReference type="NCBI Taxonomy" id="115979"/>
    <lineage>
        <taxon>Bacteria</taxon>
        <taxon>Bacillati</taxon>
        <taxon>Bacillota</taxon>
        <taxon>Bacilli</taxon>
        <taxon>Bacillales</taxon>
        <taxon>Bacillaceae</taxon>
        <taxon>Niallia</taxon>
    </lineage>
</organism>
<gene>
    <name evidence="2" type="ORF">CWS01_13405</name>
</gene>
<evidence type="ECO:0000313" key="2">
    <source>
        <dbReference type="EMBL" id="PKG23159.1"/>
    </source>
</evidence>
<name>A0A2N0Z0X4_9BACI</name>
<dbReference type="SUPFAM" id="SSF75304">
    <property type="entry name" value="Amidase signature (AS) enzymes"/>
    <property type="match status" value="1"/>
</dbReference>
<protein>
    <submittedName>
        <fullName evidence="2">Amidase</fullName>
    </submittedName>
</protein>
<dbReference type="Proteomes" id="UP000233375">
    <property type="component" value="Unassembled WGS sequence"/>
</dbReference>
<reference evidence="2 3" key="1">
    <citation type="journal article" date="2003" name="Int. J. Syst. Evol. Microbiol.">
        <title>Bacillus nealsonii sp. nov., isolated from a spacecraft-assembly facility, whose spores are gamma-radiation resistant.</title>
        <authorList>
            <person name="Venkateswaran K."/>
            <person name="Kempf M."/>
            <person name="Chen F."/>
            <person name="Satomi M."/>
            <person name="Nicholson W."/>
            <person name="Kern R."/>
        </authorList>
    </citation>
    <scope>NUCLEOTIDE SEQUENCE [LARGE SCALE GENOMIC DNA]</scope>
    <source>
        <strain evidence="2 3">FO-92</strain>
    </source>
</reference>
<sequence>MDLLKRYTIEELNKGYLNKDFSPVEITKMYLEEIKEKNTTYNAFITITEENALKQAKYLEAKMMTTNDLSMLFGIPISYKDIIETKNILTTNGSFIDRNYVSKLNAPIVNTLNSQDTIMLGKNNLHEFAFGVTSNNPHYGAVRNPWNIEYTAGGSSGGSAAAVSANQSIISIGTDTGASIRVPAASCGVVGLKATKGRVSTQNVTGISWTLDHVGPIAANMKDLAIVSETILNEPFVEEMSNYNLKGLKIGVPKNYFNEKVDEESYTIFQKSLTQLEELGAILIEVEIPNINDNSIIGTTIALSEAYYLHRNNIENKISEYGEDVRQIMLASNSFSAHQYITALKRIKEYEIEFNRLFTKIDVLATLTMPSPPQRIGIDEIIIGGKTEDLFGYMCRNNYIFNMIGFPAVSLPCGLTKNNLPVGLQLVSFPYNEQILFNVGYSFESSFLKGFYEKRDTSLLALE</sequence>
<dbReference type="OrthoDB" id="9811471at2"/>
<dbReference type="InterPro" id="IPR020556">
    <property type="entry name" value="Amidase_CS"/>
</dbReference>
<evidence type="ECO:0000313" key="3">
    <source>
        <dbReference type="Proteomes" id="UP000233375"/>
    </source>
</evidence>
<dbReference type="GO" id="GO:0003824">
    <property type="term" value="F:catalytic activity"/>
    <property type="evidence" value="ECO:0007669"/>
    <property type="project" value="InterPro"/>
</dbReference>
<comment type="caution">
    <text evidence="2">The sequence shown here is derived from an EMBL/GenBank/DDBJ whole genome shotgun (WGS) entry which is preliminary data.</text>
</comment>
<dbReference type="PANTHER" id="PTHR11895:SF67">
    <property type="entry name" value="AMIDASE DOMAIN-CONTAINING PROTEIN"/>
    <property type="match status" value="1"/>
</dbReference>
<dbReference type="PROSITE" id="PS00571">
    <property type="entry name" value="AMIDASES"/>
    <property type="match status" value="1"/>
</dbReference>
<keyword evidence="3" id="KW-1185">Reference proteome</keyword>
<feature type="domain" description="Amidase" evidence="1">
    <location>
        <begin position="25"/>
        <end position="436"/>
    </location>
</feature>
<evidence type="ECO:0000259" key="1">
    <source>
        <dbReference type="Pfam" id="PF01425"/>
    </source>
</evidence>
<dbReference type="InterPro" id="IPR000120">
    <property type="entry name" value="Amidase"/>
</dbReference>
<dbReference type="InterPro" id="IPR023631">
    <property type="entry name" value="Amidase_dom"/>
</dbReference>